<organism evidence="5 7">
    <name type="scientific">Enterococcus avium</name>
    <name type="common">Streptococcus avium</name>
    <dbReference type="NCBI Taxonomy" id="33945"/>
    <lineage>
        <taxon>Bacteria</taxon>
        <taxon>Bacillati</taxon>
        <taxon>Bacillota</taxon>
        <taxon>Bacilli</taxon>
        <taxon>Lactobacillales</taxon>
        <taxon>Enterococcaceae</taxon>
        <taxon>Enterococcus</taxon>
    </lineage>
</organism>
<dbReference type="RefSeq" id="WP_016179357.1">
    <property type="nucleotide sequence ID" value="NZ_CAAKNX010000038.1"/>
</dbReference>
<gene>
    <name evidence="5" type="ORF">AUF17_15440</name>
    <name evidence="4" type="ORF">EK398_02265</name>
    <name evidence="2" type="ORF">P7D43_11195</name>
    <name evidence="3" type="ORF">P7D79_08485</name>
</gene>
<keyword evidence="1" id="KW-1133">Transmembrane helix</keyword>
<reference evidence="5 7" key="1">
    <citation type="submission" date="2017-10" db="EMBL/GenBank/DDBJ databases">
        <title>FDA dAtabase for Regulatory Grade micrObial Sequences (FDA-ARGOS): Supporting development and validation of Infectious Disease Dx tests.</title>
        <authorList>
            <person name="Campos J."/>
            <person name="Goldberg B."/>
            <person name="Tallon L.J."/>
            <person name="Sadzewicz L."/>
            <person name="Sengamalay N."/>
            <person name="Ott S."/>
            <person name="Godinez A."/>
            <person name="Nagaraj S."/>
            <person name="Vyas G."/>
            <person name="Aluvathingal J."/>
            <person name="Nadendla S."/>
            <person name="Geyer C."/>
            <person name="Nandy P."/>
            <person name="Hobson J."/>
            <person name="Sichtig H."/>
        </authorList>
    </citation>
    <scope>NUCLEOTIDE SEQUENCE [LARGE SCALE GENOMIC DNA]</scope>
    <source>
        <strain evidence="5 7">FDAARGOS_185</strain>
    </source>
</reference>
<evidence type="ECO:0000313" key="5">
    <source>
        <dbReference type="EMBL" id="TRZ35391.1"/>
    </source>
</evidence>
<keyword evidence="1" id="KW-0472">Membrane</keyword>
<dbReference type="Proteomes" id="UP000316316">
    <property type="component" value="Unassembled WGS sequence"/>
</dbReference>
<dbReference type="EMBL" id="JARPWY010000018">
    <property type="protein sequence ID" value="MDT2514265.1"/>
    <property type="molecule type" value="Genomic_DNA"/>
</dbReference>
<evidence type="ECO:0000313" key="7">
    <source>
        <dbReference type="Proteomes" id="UP000316316"/>
    </source>
</evidence>
<accession>A0A2N8PZZ0</accession>
<dbReference type="EMBL" id="RYZS01000001">
    <property type="protein sequence ID" value="RVU93782.1"/>
    <property type="molecule type" value="Genomic_DNA"/>
</dbReference>
<dbReference type="Proteomes" id="UP001260773">
    <property type="component" value="Unassembled WGS sequence"/>
</dbReference>
<evidence type="ECO:0000313" key="6">
    <source>
        <dbReference type="Proteomes" id="UP000288388"/>
    </source>
</evidence>
<dbReference type="EMBL" id="PDXQ01000001">
    <property type="protein sequence ID" value="TRZ35391.1"/>
    <property type="molecule type" value="Genomic_DNA"/>
</dbReference>
<dbReference type="GeneID" id="69569428"/>
<evidence type="ECO:0000313" key="2">
    <source>
        <dbReference type="EMBL" id="MDT2402943.1"/>
    </source>
</evidence>
<dbReference type="Proteomes" id="UP000288388">
    <property type="component" value="Unassembled WGS sequence"/>
</dbReference>
<evidence type="ECO:0000313" key="8">
    <source>
        <dbReference type="Proteomes" id="UP001264335"/>
    </source>
</evidence>
<comment type="caution">
    <text evidence="5">The sequence shown here is derived from an EMBL/GenBank/DDBJ whole genome shotgun (WGS) entry which is preliminary data.</text>
</comment>
<feature type="transmembrane region" description="Helical" evidence="1">
    <location>
        <begin position="12"/>
        <end position="34"/>
    </location>
</feature>
<protein>
    <submittedName>
        <fullName evidence="5">Uncharacterized protein</fullName>
    </submittedName>
</protein>
<dbReference type="EMBL" id="JARPWH010000035">
    <property type="protein sequence ID" value="MDT2402943.1"/>
    <property type="molecule type" value="Genomic_DNA"/>
</dbReference>
<evidence type="ECO:0000256" key="1">
    <source>
        <dbReference type="SAM" id="Phobius"/>
    </source>
</evidence>
<reference evidence="2 8" key="3">
    <citation type="submission" date="2023-03" db="EMBL/GenBank/DDBJ databases">
        <authorList>
            <person name="Shen W."/>
            <person name="Cai J."/>
        </authorList>
    </citation>
    <scope>NUCLEOTIDE SEQUENCE [LARGE SCALE GENOMIC DNA]</scope>
    <source>
        <strain evidence="2">P33-2</strain>
        <strain evidence="3 8">Y2</strain>
    </source>
</reference>
<name>A0A2N8PZZ0_ENTAV</name>
<proteinExistence type="predicted"/>
<reference evidence="4 6" key="2">
    <citation type="submission" date="2018-12" db="EMBL/GenBank/DDBJ databases">
        <title>A novel vanA-carrying plasmid in a clinical isolate of Enterococcus avium.</title>
        <authorList>
            <person name="Bernasconi O.J."/>
            <person name="Luzzaro F."/>
            <person name="Endimiani A."/>
        </authorList>
    </citation>
    <scope>NUCLEOTIDE SEQUENCE [LARGE SCALE GENOMIC DNA]</scope>
    <source>
        <strain evidence="4 6">LC0559/18</strain>
    </source>
</reference>
<sequence length="170" mass="19752">MKRFEYDKTLYFIDVLLTGVVSLIVFLIAIALIVTNRMPALMFLVGIVAFYSFWNALVARVTPKEVDVTGDTLMLRSFNRTDDYHLSQLKSFKIREFPTAGKMYLRMDGGGLLKGRYWLNTKNYNDGQELFRLLLDMEYEKHPESLKARARRVNTEYNTKVKKKKEASGC</sequence>
<keyword evidence="1" id="KW-0812">Transmembrane</keyword>
<evidence type="ECO:0000313" key="3">
    <source>
        <dbReference type="EMBL" id="MDT2514265.1"/>
    </source>
</evidence>
<feature type="transmembrane region" description="Helical" evidence="1">
    <location>
        <begin position="40"/>
        <end position="58"/>
    </location>
</feature>
<dbReference type="Proteomes" id="UP001264335">
    <property type="component" value="Unassembled WGS sequence"/>
</dbReference>
<dbReference type="AlphaFoldDB" id="A0A2N8PZZ0"/>
<evidence type="ECO:0000313" key="4">
    <source>
        <dbReference type="EMBL" id="RVU93782.1"/>
    </source>
</evidence>